<dbReference type="EMBL" id="KB908877">
    <property type="protein sequence ID" value="EOA80806.1"/>
    <property type="molecule type" value="Genomic_DNA"/>
</dbReference>
<protein>
    <submittedName>
        <fullName evidence="1">Uncharacterized protein</fullName>
    </submittedName>
</protein>
<evidence type="ECO:0000313" key="2">
    <source>
        <dbReference type="Proteomes" id="UP000016935"/>
    </source>
</evidence>
<sequence length="98" mass="10125">MGKVLLAEEGRAVSGPLVVCETTTHSTTPQRRQTPSCAAAAAAAAASLVVVAARTATYYPRGQIPQSASSLPCRLRAVAQRVRLCWPRAPPLAASSPA</sequence>
<organism evidence="1 2">
    <name type="scientific">Exserohilum turcicum (strain 28A)</name>
    <name type="common">Northern leaf blight fungus</name>
    <name type="synonym">Setosphaeria turcica</name>
    <dbReference type="NCBI Taxonomy" id="671987"/>
    <lineage>
        <taxon>Eukaryota</taxon>
        <taxon>Fungi</taxon>
        <taxon>Dikarya</taxon>
        <taxon>Ascomycota</taxon>
        <taxon>Pezizomycotina</taxon>
        <taxon>Dothideomycetes</taxon>
        <taxon>Pleosporomycetidae</taxon>
        <taxon>Pleosporales</taxon>
        <taxon>Pleosporineae</taxon>
        <taxon>Pleosporaceae</taxon>
        <taxon>Exserohilum</taxon>
    </lineage>
</organism>
<dbReference type="RefSeq" id="XP_008031421.1">
    <property type="nucleotide sequence ID" value="XM_008033230.1"/>
</dbReference>
<dbReference type="Proteomes" id="UP000016935">
    <property type="component" value="Unassembled WGS sequence"/>
</dbReference>
<keyword evidence="2" id="KW-1185">Reference proteome</keyword>
<evidence type="ECO:0000313" key="1">
    <source>
        <dbReference type="EMBL" id="EOA80806.1"/>
    </source>
</evidence>
<reference evidence="1 2" key="1">
    <citation type="journal article" date="2012" name="PLoS Pathog.">
        <title>Diverse lifestyles and strategies of plant pathogenesis encoded in the genomes of eighteen Dothideomycetes fungi.</title>
        <authorList>
            <person name="Ohm R.A."/>
            <person name="Feau N."/>
            <person name="Henrissat B."/>
            <person name="Schoch C.L."/>
            <person name="Horwitz B.A."/>
            <person name="Barry K.W."/>
            <person name="Condon B.J."/>
            <person name="Copeland A.C."/>
            <person name="Dhillon B."/>
            <person name="Glaser F."/>
            <person name="Hesse C.N."/>
            <person name="Kosti I."/>
            <person name="LaButti K."/>
            <person name="Lindquist E.A."/>
            <person name="Lucas S."/>
            <person name="Salamov A.A."/>
            <person name="Bradshaw R.E."/>
            <person name="Ciuffetti L."/>
            <person name="Hamelin R.C."/>
            <person name="Kema G.H.J."/>
            <person name="Lawrence C."/>
            <person name="Scott J.A."/>
            <person name="Spatafora J.W."/>
            <person name="Turgeon B.G."/>
            <person name="de Wit P.J.G.M."/>
            <person name="Zhong S."/>
            <person name="Goodwin S.B."/>
            <person name="Grigoriev I.V."/>
        </authorList>
    </citation>
    <scope>NUCLEOTIDE SEQUENCE [LARGE SCALE GENOMIC DNA]</scope>
    <source>
        <strain evidence="2">28A</strain>
    </source>
</reference>
<reference evidence="1 2" key="2">
    <citation type="journal article" date="2013" name="PLoS Genet.">
        <title>Comparative genome structure, secondary metabolite, and effector coding capacity across Cochliobolus pathogens.</title>
        <authorList>
            <person name="Condon B.J."/>
            <person name="Leng Y."/>
            <person name="Wu D."/>
            <person name="Bushley K.E."/>
            <person name="Ohm R.A."/>
            <person name="Otillar R."/>
            <person name="Martin J."/>
            <person name="Schackwitz W."/>
            <person name="Grimwood J."/>
            <person name="MohdZainudin N."/>
            <person name="Xue C."/>
            <person name="Wang R."/>
            <person name="Manning V.A."/>
            <person name="Dhillon B."/>
            <person name="Tu Z.J."/>
            <person name="Steffenson B.J."/>
            <person name="Salamov A."/>
            <person name="Sun H."/>
            <person name="Lowry S."/>
            <person name="LaButti K."/>
            <person name="Han J."/>
            <person name="Copeland A."/>
            <person name="Lindquist E."/>
            <person name="Barry K."/>
            <person name="Schmutz J."/>
            <person name="Baker S.E."/>
            <person name="Ciuffetti L.M."/>
            <person name="Grigoriev I.V."/>
            <person name="Zhong S."/>
            <person name="Turgeon B.G."/>
        </authorList>
    </citation>
    <scope>NUCLEOTIDE SEQUENCE [LARGE SCALE GENOMIC DNA]</scope>
    <source>
        <strain evidence="2">28A</strain>
    </source>
</reference>
<dbReference type="HOGENOM" id="CLU_2334961_0_0_1"/>
<dbReference type="AlphaFoldDB" id="R0I5E9"/>
<dbReference type="GeneID" id="19399739"/>
<name>R0I5E9_EXST2</name>
<proteinExistence type="predicted"/>
<accession>R0I5E9</accession>
<gene>
    <name evidence="1" type="ORF">SETTUDRAFT_166231</name>
</gene>